<keyword evidence="5" id="KW-0255">Endonuclease</keyword>
<evidence type="ECO:0000256" key="6">
    <source>
        <dbReference type="ARBA" id="ARBA00022801"/>
    </source>
</evidence>
<dbReference type="GO" id="GO:0008233">
    <property type="term" value="F:peptidase activity"/>
    <property type="evidence" value="ECO:0007669"/>
    <property type="project" value="UniProtKB-KW"/>
</dbReference>
<evidence type="ECO:0000256" key="2">
    <source>
        <dbReference type="ARBA" id="ARBA00022679"/>
    </source>
</evidence>
<dbReference type="GO" id="GO:0003964">
    <property type="term" value="F:RNA-directed DNA polymerase activity"/>
    <property type="evidence" value="ECO:0007669"/>
    <property type="project" value="UniProtKB-KW"/>
</dbReference>
<sequence length="371" mass="42796">MAEKSDGKWRMCVDYRRLNKITVKDRYSSPRIDEIYDELAGAKIFSVLDATSGHYQITMEEKDKEKTAFSFKGRLYEYNRMPFGLCNVPATFQRAMDTILRKENRKFVIPYLDDVIVYSKTKEDHSKHLRVVMGKLRAAGISLNGGKCKMFREEIKILGNIISQGKIKVDPERTQRIRNYSPPTTIKELRSFLGVANYCRGFVPGFAELTGPLYDLLKGEKKTSARAITLDERQMKAFKEMKERLCQATTRFQPNFDQDFILVTDASDVGIGAILLQKDSNGRERLISAFSKKLDKCQKNYSVTDKELLGLVKGIEHYRHYLLGRPFILRTDHKALTYLWETKNLSGRLLRWSAVPRGCAPSFEEKNINRL</sequence>
<keyword evidence="7" id="KW-0695">RNA-directed DNA polymerase</keyword>
<dbReference type="InterPro" id="IPR043128">
    <property type="entry name" value="Rev_trsase/Diguanyl_cyclase"/>
</dbReference>
<dbReference type="GO" id="GO:0006508">
    <property type="term" value="P:proteolysis"/>
    <property type="evidence" value="ECO:0007669"/>
    <property type="project" value="UniProtKB-KW"/>
</dbReference>
<dbReference type="FunFam" id="3.10.10.10:FF:000007">
    <property type="entry name" value="Retrovirus-related Pol polyprotein from transposon 17.6-like Protein"/>
    <property type="match status" value="1"/>
</dbReference>
<keyword evidence="4" id="KW-0540">Nuclease</keyword>
<dbReference type="PANTHER" id="PTHR37984">
    <property type="entry name" value="PROTEIN CBG26694"/>
    <property type="match status" value="1"/>
</dbReference>
<dbReference type="Pfam" id="PF17917">
    <property type="entry name" value="RT_RNaseH"/>
    <property type="match status" value="1"/>
</dbReference>
<dbReference type="InterPro" id="IPR041373">
    <property type="entry name" value="RT_RNaseH"/>
</dbReference>
<keyword evidence="3" id="KW-0548">Nucleotidyltransferase</keyword>
<dbReference type="InterPro" id="IPR000477">
    <property type="entry name" value="RT_dom"/>
</dbReference>
<evidence type="ECO:0000259" key="8">
    <source>
        <dbReference type="PROSITE" id="PS50878"/>
    </source>
</evidence>
<protein>
    <submittedName>
        <fullName evidence="9">Retrovirus-related Pol polyprotein from transposon opus</fullName>
    </submittedName>
</protein>
<dbReference type="PROSITE" id="PS50878">
    <property type="entry name" value="RT_POL"/>
    <property type="match status" value="1"/>
</dbReference>
<keyword evidence="10" id="KW-1185">Reference proteome</keyword>
<dbReference type="CDD" id="cd09274">
    <property type="entry name" value="RNase_HI_RT_Ty3"/>
    <property type="match status" value="1"/>
</dbReference>
<dbReference type="InterPro" id="IPR043502">
    <property type="entry name" value="DNA/RNA_pol_sf"/>
</dbReference>
<feature type="domain" description="Reverse transcriptase" evidence="8">
    <location>
        <begin position="1"/>
        <end position="162"/>
    </location>
</feature>
<dbReference type="EMBL" id="SBJO01000403">
    <property type="protein sequence ID" value="KAF9761154.1"/>
    <property type="molecule type" value="Genomic_DNA"/>
</dbReference>
<accession>A0A9P6KXS2</accession>
<evidence type="ECO:0000256" key="3">
    <source>
        <dbReference type="ARBA" id="ARBA00022695"/>
    </source>
</evidence>
<dbReference type="Pfam" id="PF00078">
    <property type="entry name" value="RVT_1"/>
    <property type="match status" value="1"/>
</dbReference>
<reference evidence="9 10" key="1">
    <citation type="journal article" date="2020" name="Genome Biol. Evol.">
        <title>Comparative genomics of strictly vertically transmitted, feminizing microsporidia endosymbionts of amphipod crustaceans.</title>
        <authorList>
            <person name="Cormier A."/>
            <person name="Chebbi M.A."/>
            <person name="Giraud I."/>
            <person name="Wattier R."/>
            <person name="Teixeira M."/>
            <person name="Gilbert C."/>
            <person name="Rigaud T."/>
            <person name="Cordaux R."/>
        </authorList>
    </citation>
    <scope>NUCLEOTIDE SEQUENCE [LARGE SCALE GENOMIC DNA]</scope>
    <source>
        <strain evidence="9 10">Ou3-Ou53</strain>
    </source>
</reference>
<keyword evidence="6" id="KW-0378">Hydrolase</keyword>
<evidence type="ECO:0000256" key="4">
    <source>
        <dbReference type="ARBA" id="ARBA00022722"/>
    </source>
</evidence>
<dbReference type="Gene3D" id="3.10.10.10">
    <property type="entry name" value="HIV Type 1 Reverse Transcriptase, subunit A, domain 1"/>
    <property type="match status" value="1"/>
</dbReference>
<proteinExistence type="predicted"/>
<dbReference type="InterPro" id="IPR050951">
    <property type="entry name" value="Retrovirus_Pol_polyprotein"/>
</dbReference>
<dbReference type="OrthoDB" id="2194544at2759"/>
<organism evidence="9 10">
    <name type="scientific">Nosema granulosis</name>
    <dbReference type="NCBI Taxonomy" id="83296"/>
    <lineage>
        <taxon>Eukaryota</taxon>
        <taxon>Fungi</taxon>
        <taxon>Fungi incertae sedis</taxon>
        <taxon>Microsporidia</taxon>
        <taxon>Nosematidae</taxon>
        <taxon>Nosema</taxon>
    </lineage>
</organism>
<dbReference type="SUPFAM" id="SSF56672">
    <property type="entry name" value="DNA/RNA polymerases"/>
    <property type="match status" value="1"/>
</dbReference>
<evidence type="ECO:0000256" key="1">
    <source>
        <dbReference type="ARBA" id="ARBA00022670"/>
    </source>
</evidence>
<evidence type="ECO:0000256" key="5">
    <source>
        <dbReference type="ARBA" id="ARBA00022759"/>
    </source>
</evidence>
<gene>
    <name evidence="9" type="primary">pol_149</name>
    <name evidence="9" type="ORF">NGRA_2818</name>
</gene>
<name>A0A9P6KXS2_9MICR</name>
<dbReference type="GO" id="GO:0004519">
    <property type="term" value="F:endonuclease activity"/>
    <property type="evidence" value="ECO:0007669"/>
    <property type="project" value="UniProtKB-KW"/>
</dbReference>
<keyword evidence="2" id="KW-0808">Transferase</keyword>
<dbReference type="PANTHER" id="PTHR37984:SF5">
    <property type="entry name" value="PROTEIN NYNRIN-LIKE"/>
    <property type="match status" value="1"/>
</dbReference>
<dbReference type="CDD" id="cd01647">
    <property type="entry name" value="RT_LTR"/>
    <property type="match status" value="1"/>
</dbReference>
<evidence type="ECO:0000313" key="9">
    <source>
        <dbReference type="EMBL" id="KAF9761154.1"/>
    </source>
</evidence>
<comment type="caution">
    <text evidence="9">The sequence shown here is derived from an EMBL/GenBank/DDBJ whole genome shotgun (WGS) entry which is preliminary data.</text>
</comment>
<dbReference type="Proteomes" id="UP000740883">
    <property type="component" value="Unassembled WGS sequence"/>
</dbReference>
<evidence type="ECO:0000256" key="7">
    <source>
        <dbReference type="ARBA" id="ARBA00022918"/>
    </source>
</evidence>
<dbReference type="Gene3D" id="3.30.70.270">
    <property type="match status" value="2"/>
</dbReference>
<dbReference type="AlphaFoldDB" id="A0A9P6KXS2"/>
<keyword evidence="1" id="KW-0645">Protease</keyword>
<evidence type="ECO:0000313" key="10">
    <source>
        <dbReference type="Proteomes" id="UP000740883"/>
    </source>
</evidence>